<evidence type="ECO:0000313" key="3">
    <source>
        <dbReference type="Proteomes" id="UP000011704"/>
    </source>
</evidence>
<comment type="caution">
    <text evidence="2">The sequence shown here is derived from an EMBL/GenBank/DDBJ whole genome shotgun (WGS) entry which is preliminary data.</text>
</comment>
<gene>
    <name evidence="2" type="ORF">NITGR_270025</name>
</gene>
<dbReference type="OrthoDB" id="9881933at2"/>
<keyword evidence="1" id="KW-0472">Membrane</keyword>
<feature type="transmembrane region" description="Helical" evidence="1">
    <location>
        <begin position="32"/>
        <end position="53"/>
    </location>
</feature>
<keyword evidence="3" id="KW-1185">Reference proteome</keyword>
<name>M1YYD1_NITG3</name>
<protein>
    <submittedName>
        <fullName evidence="2">Uncharacterized protein</fullName>
    </submittedName>
</protein>
<feature type="transmembrane region" description="Helical" evidence="1">
    <location>
        <begin position="97"/>
        <end position="115"/>
    </location>
</feature>
<dbReference type="InParanoid" id="M1YYD1"/>
<dbReference type="RefSeq" id="WP_005007617.1">
    <property type="nucleotide sequence ID" value="NZ_HG422173.1"/>
</dbReference>
<dbReference type="HOGENOM" id="CLU_655248_0_0_0"/>
<dbReference type="EMBL" id="CAQJ01000030">
    <property type="protein sequence ID" value="CCQ90265.1"/>
    <property type="molecule type" value="Genomic_DNA"/>
</dbReference>
<evidence type="ECO:0000256" key="1">
    <source>
        <dbReference type="SAM" id="Phobius"/>
    </source>
</evidence>
<proteinExistence type="predicted"/>
<feature type="transmembrane region" description="Helical" evidence="1">
    <location>
        <begin position="6"/>
        <end position="25"/>
    </location>
</feature>
<evidence type="ECO:0000313" key="2">
    <source>
        <dbReference type="EMBL" id="CCQ90265.1"/>
    </source>
</evidence>
<keyword evidence="1" id="KW-0812">Transmembrane</keyword>
<dbReference type="AlphaFoldDB" id="M1YYD1"/>
<dbReference type="Proteomes" id="UP000011704">
    <property type="component" value="Unassembled WGS sequence"/>
</dbReference>
<reference evidence="2 3" key="1">
    <citation type="journal article" date="2013" name="Front. Microbiol.">
        <title>The genome of Nitrospina gracilis illuminates the metabolism and evolution of the major marine nitrite oxidizer.</title>
        <authorList>
            <person name="Luecker S."/>
            <person name="Nowka B."/>
            <person name="Rattei T."/>
            <person name="Spieck E."/>
            <person name="and Daims H."/>
        </authorList>
    </citation>
    <scope>NUCLEOTIDE SEQUENCE [LARGE SCALE GENOMIC DNA]</scope>
    <source>
        <strain evidence="2 3">3/211</strain>
    </source>
</reference>
<accession>M1YYD1</accession>
<organism evidence="2 3">
    <name type="scientific">Nitrospina gracilis (strain 3/211)</name>
    <dbReference type="NCBI Taxonomy" id="1266370"/>
    <lineage>
        <taxon>Bacteria</taxon>
        <taxon>Pseudomonadati</taxon>
        <taxon>Nitrospinota/Tectimicrobiota group</taxon>
        <taxon>Nitrospinota</taxon>
        <taxon>Nitrospinia</taxon>
        <taxon>Nitrospinales</taxon>
        <taxon>Nitrospinaceae</taxon>
        <taxon>Nitrospina</taxon>
    </lineage>
</organism>
<keyword evidence="1" id="KW-1133">Transmembrane helix</keyword>
<sequence length="419" mass="46432">MNAFLWFYWTAIASLLLYAIPAWKVKGGRKGLIAAAVLGALLTGYEVFMTFVWGPTVVGPIRVDIFIVILVALLGHLIGATSLVLARKRAGLAGGHLTLLVLPLVALLGVGYEIWSLNEESDRLTANFFEANRLLFEARFRDPETLRRTFGKLEADNNLLAGHWRREEGSPPSRLVINAKNEVWAFYSCGDTECLGGEGAVQNGRIATTHDILPAYLFEVSTVAPDRMTLVQVSPVRTTGGAPPDLVFIKEPPPLKHDTPQVGALRYLGTYSKLTERGRAHVTLTQVWLWQGEETMHAVVVHTTQVKGQRAQFIRPILFSAGARDIRRADAHVFDSEDGEGTVRIELLEDGKRVRATLQRLRGDIEIVTLEKRERLTDEALSLAPLKSGDAWQHWFDAVMTGRFFSWTVPEAVDDITGG</sequence>
<feature type="transmembrane region" description="Helical" evidence="1">
    <location>
        <begin position="65"/>
        <end position="85"/>
    </location>
</feature>